<protein>
    <submittedName>
        <fullName evidence="3">Uncharacterized protein</fullName>
    </submittedName>
</protein>
<evidence type="ECO:0000256" key="1">
    <source>
        <dbReference type="SAM" id="Coils"/>
    </source>
</evidence>
<feature type="coiled-coil region" evidence="1">
    <location>
        <begin position="481"/>
        <end position="508"/>
    </location>
</feature>
<feature type="region of interest" description="Disordered" evidence="2">
    <location>
        <begin position="1"/>
        <end position="67"/>
    </location>
</feature>
<proteinExistence type="predicted"/>
<reference evidence="3" key="1">
    <citation type="submission" date="2014-05" db="EMBL/GenBank/DDBJ databases">
        <title>The transcriptome of the halophilic microalga Tetraselmis sp. GSL018 isolated from the Great Salt Lake, Utah.</title>
        <authorList>
            <person name="Jinkerson R.E."/>
            <person name="D'Adamo S."/>
            <person name="Posewitz M.C."/>
        </authorList>
    </citation>
    <scope>NUCLEOTIDE SEQUENCE</scope>
    <source>
        <strain evidence="3">GSL018</strain>
    </source>
</reference>
<evidence type="ECO:0000256" key="2">
    <source>
        <dbReference type="SAM" id="MobiDB-lite"/>
    </source>
</evidence>
<dbReference type="AlphaFoldDB" id="A0A061RNG6"/>
<dbReference type="EMBL" id="GBEZ01013701">
    <property type="protein sequence ID" value="JAC72309.1"/>
    <property type="molecule type" value="Transcribed_RNA"/>
</dbReference>
<feature type="region of interest" description="Disordered" evidence="2">
    <location>
        <begin position="92"/>
        <end position="149"/>
    </location>
</feature>
<accession>A0A061RNG6</accession>
<name>A0A061RNG6_9CHLO</name>
<feature type="compositionally biased region" description="Pro residues" evidence="2">
    <location>
        <begin position="537"/>
        <end position="548"/>
    </location>
</feature>
<sequence>MRWEAQELPLRQRTLPWQQRKATENSDSNVKAPGPDPAGGDADGEGESINHMHGARTARGSRCKSSEAAEALFPGAAPGDASARTVCETSTHLGSGFHESPGPGPPCQEQRIEGPATGLSRESDPENSNAGQPPAPNLYTSSSSSEGTPFLRQGEAAALSAKEGGVEELLECKTGDGGRKIPEALLIRKQQLADSISKAIELGGVTCSSQPSSPADDGGVGMGPLIESTVEAALPSTVGESRPCELGPSSGSAEELRSGLEQVFADIMGQFKASSQKEIARILGEVHHGNITVEKTMQKAAQVIDRWDAMENPREITSRAIESVQEAVGRELSEPLCRFERSVREAVGRIEAAGEAQLQKMRAASERIADMAERVCSATEAAGREQCDRPQQLQEIRLLCMEVLETIQESATAAPAPAPEAAPPPDSKQSNVPCSAGEFPGSPLQSPPLQSPQALKGVADEGLSEIGPAAECRRARASVGADQDQQTIERLSMALESLQGEVAMLRQEVRQTSCGIFARGSATGAAHCPPERGPGNPAVPSPRPWRGL</sequence>
<feature type="compositionally biased region" description="Polar residues" evidence="2">
    <location>
        <begin position="138"/>
        <end position="147"/>
    </location>
</feature>
<evidence type="ECO:0000313" key="3">
    <source>
        <dbReference type="EMBL" id="JAC72309.1"/>
    </source>
</evidence>
<gene>
    <name evidence="3" type="ORF">TSPGSL018_43</name>
</gene>
<keyword evidence="1" id="KW-0175">Coiled coil</keyword>
<organism evidence="3">
    <name type="scientific">Tetraselmis sp. GSL018</name>
    <dbReference type="NCBI Taxonomy" id="582737"/>
    <lineage>
        <taxon>Eukaryota</taxon>
        <taxon>Viridiplantae</taxon>
        <taxon>Chlorophyta</taxon>
        <taxon>core chlorophytes</taxon>
        <taxon>Chlorodendrophyceae</taxon>
        <taxon>Chlorodendrales</taxon>
        <taxon>Chlorodendraceae</taxon>
        <taxon>Tetraselmis</taxon>
    </lineage>
</organism>
<feature type="compositionally biased region" description="Basic residues" evidence="2">
    <location>
        <begin position="53"/>
        <end position="62"/>
    </location>
</feature>
<feature type="region of interest" description="Disordered" evidence="2">
    <location>
        <begin position="411"/>
        <end position="462"/>
    </location>
</feature>
<feature type="region of interest" description="Disordered" evidence="2">
    <location>
        <begin position="522"/>
        <end position="548"/>
    </location>
</feature>
<feature type="compositionally biased region" description="Pro residues" evidence="2">
    <location>
        <begin position="416"/>
        <end position="426"/>
    </location>
</feature>